<dbReference type="SMART" id="SM00769">
    <property type="entry name" value="WHy"/>
    <property type="match status" value="1"/>
</dbReference>
<comment type="similarity">
    <text evidence="1">Belongs to the LEA type 2 family.</text>
</comment>
<dbReference type="Pfam" id="PF03168">
    <property type="entry name" value="LEA_2"/>
    <property type="match status" value="1"/>
</dbReference>
<dbReference type="RefSeq" id="WP_116303999.1">
    <property type="nucleotide sequence ID" value="NZ_NFZV01000036.1"/>
</dbReference>
<accession>A0A3E0WGK6</accession>
<dbReference type="InterPro" id="IPR004864">
    <property type="entry name" value="LEA_2"/>
</dbReference>
<dbReference type="OrthoDB" id="369213at2"/>
<dbReference type="Proteomes" id="UP000256763">
    <property type="component" value="Unassembled WGS sequence"/>
</dbReference>
<evidence type="ECO:0000256" key="1">
    <source>
        <dbReference type="ARBA" id="ARBA00005960"/>
    </source>
</evidence>
<dbReference type="InterPro" id="IPR045043">
    <property type="entry name" value="Lea14-like"/>
</dbReference>
<sequence>MRHTSAWLTLILACLLLLGGCATTPRDIQRPELNLAGIEIQELGVFQQRYVITLRASNPNAIALPVQGVRYKIELEGQDFASGMSSAPFRIPAYGEEDIQVELSTNLIRTGQWLLDKLRAGDMTLDYRISGDIDVGLGRIGRLPFDESGQVDLRFDNNQP</sequence>
<dbReference type="InterPro" id="IPR013990">
    <property type="entry name" value="WHy-dom"/>
</dbReference>
<gene>
    <name evidence="3" type="ORF">CAL65_20910</name>
</gene>
<dbReference type="SUPFAM" id="SSF117070">
    <property type="entry name" value="LEA14-like"/>
    <property type="match status" value="1"/>
</dbReference>
<keyword evidence="4" id="KW-1185">Reference proteome</keyword>
<dbReference type="EMBL" id="NFZW01000036">
    <property type="protein sequence ID" value="RFA32014.1"/>
    <property type="molecule type" value="Genomic_DNA"/>
</dbReference>
<dbReference type="PROSITE" id="PS51257">
    <property type="entry name" value="PROKAR_LIPOPROTEIN"/>
    <property type="match status" value="1"/>
</dbReference>
<evidence type="ECO:0000313" key="4">
    <source>
        <dbReference type="Proteomes" id="UP000256763"/>
    </source>
</evidence>
<evidence type="ECO:0000259" key="2">
    <source>
        <dbReference type="SMART" id="SM00769"/>
    </source>
</evidence>
<evidence type="ECO:0000313" key="3">
    <source>
        <dbReference type="EMBL" id="RFA32014.1"/>
    </source>
</evidence>
<dbReference type="PANTHER" id="PTHR31459">
    <property type="match status" value="1"/>
</dbReference>
<proteinExistence type="inferred from homology"/>
<dbReference type="AlphaFoldDB" id="A0A3E0WGK6"/>
<comment type="caution">
    <text evidence="3">The sequence shown here is derived from an EMBL/GenBank/DDBJ whole genome shotgun (WGS) entry which is preliminary data.</text>
</comment>
<dbReference type="GO" id="GO:0009269">
    <property type="term" value="P:response to desiccation"/>
    <property type="evidence" value="ECO:0007669"/>
    <property type="project" value="InterPro"/>
</dbReference>
<reference evidence="4" key="1">
    <citation type="submission" date="2017-05" db="EMBL/GenBank/DDBJ databases">
        <authorList>
            <person name="Sharma S."/>
            <person name="Sidhu C."/>
            <person name="Pinnaka A.K."/>
        </authorList>
    </citation>
    <scope>NUCLEOTIDE SEQUENCE [LARGE SCALE GENOMIC DNA]</scope>
    <source>
        <strain evidence="4">AK93</strain>
    </source>
</reference>
<name>A0A3E0WGK6_9GAMM</name>
<protein>
    <recommendedName>
        <fullName evidence="2">Water stress and hypersensitive response domain-containing protein</fullName>
    </recommendedName>
</protein>
<dbReference type="PANTHER" id="PTHR31459:SF2">
    <property type="entry name" value="OS03G0843300 PROTEIN"/>
    <property type="match status" value="1"/>
</dbReference>
<organism evidence="3 4">
    <name type="scientific">Alkalilimnicola ehrlichii</name>
    <dbReference type="NCBI Taxonomy" id="351052"/>
    <lineage>
        <taxon>Bacteria</taxon>
        <taxon>Pseudomonadati</taxon>
        <taxon>Pseudomonadota</taxon>
        <taxon>Gammaproteobacteria</taxon>
        <taxon>Chromatiales</taxon>
        <taxon>Ectothiorhodospiraceae</taxon>
        <taxon>Alkalilimnicola</taxon>
    </lineage>
</organism>
<feature type="domain" description="Water stress and hypersensitive response" evidence="2">
    <location>
        <begin position="33"/>
        <end position="150"/>
    </location>
</feature>
<dbReference type="Gene3D" id="2.60.40.1820">
    <property type="match status" value="1"/>
</dbReference>